<feature type="compositionally biased region" description="Basic and acidic residues" evidence="1">
    <location>
        <begin position="170"/>
        <end position="180"/>
    </location>
</feature>
<evidence type="ECO:0000256" key="1">
    <source>
        <dbReference type="SAM" id="MobiDB-lite"/>
    </source>
</evidence>
<dbReference type="AlphaFoldDB" id="A0AAX4PEU4"/>
<organism evidence="2 3">
    <name type="scientific">Chloropicon roscoffensis</name>
    <dbReference type="NCBI Taxonomy" id="1461544"/>
    <lineage>
        <taxon>Eukaryota</taxon>
        <taxon>Viridiplantae</taxon>
        <taxon>Chlorophyta</taxon>
        <taxon>Chloropicophyceae</taxon>
        <taxon>Chloropicales</taxon>
        <taxon>Chloropicaceae</taxon>
        <taxon>Chloropicon</taxon>
    </lineage>
</organism>
<name>A0AAX4PEU4_9CHLO</name>
<reference evidence="2 3" key="1">
    <citation type="submission" date="2024-03" db="EMBL/GenBank/DDBJ databases">
        <title>Complete genome sequence of the green alga Chloropicon roscoffensis RCC1871.</title>
        <authorList>
            <person name="Lemieux C."/>
            <person name="Pombert J.-F."/>
            <person name="Otis C."/>
            <person name="Turmel M."/>
        </authorList>
    </citation>
    <scope>NUCLEOTIDE SEQUENCE [LARGE SCALE GENOMIC DNA]</scope>
    <source>
        <strain evidence="2 3">RCC1871</strain>
    </source>
</reference>
<dbReference type="EMBL" id="CP151510">
    <property type="protein sequence ID" value="WZN64885.1"/>
    <property type="molecule type" value="Genomic_DNA"/>
</dbReference>
<keyword evidence="3" id="KW-1185">Reference proteome</keyword>
<feature type="compositionally biased region" description="Polar residues" evidence="1">
    <location>
        <begin position="62"/>
        <end position="71"/>
    </location>
</feature>
<accession>A0AAX4PEU4</accession>
<gene>
    <name evidence="2" type="ORF">HKI87_10g64420</name>
</gene>
<feature type="region of interest" description="Disordered" evidence="1">
    <location>
        <begin position="47"/>
        <end position="180"/>
    </location>
</feature>
<dbReference type="Proteomes" id="UP001472866">
    <property type="component" value="Chromosome 10"/>
</dbReference>
<evidence type="ECO:0000313" key="2">
    <source>
        <dbReference type="EMBL" id="WZN64885.1"/>
    </source>
</evidence>
<feature type="compositionally biased region" description="Basic and acidic residues" evidence="1">
    <location>
        <begin position="128"/>
        <end position="140"/>
    </location>
</feature>
<sequence length="180" mass="20462">MRGNRKPKTFKVDIQRELLLTGCAIEETKRKARQREQHIKDLLARVQKSHEEKKKRNIGLHNRQNQQSSVKASLFQFPDSEGAEGAELRTLAPSRSSSRVDIRGVYTPKKPSSARFFTNSTYNRPRRGRDYGEDERERAQAKRPQSSHPHPGWGAASRPASSTRRTTGRGGEKARPMSAK</sequence>
<proteinExistence type="predicted"/>
<protein>
    <submittedName>
        <fullName evidence="2">Uncharacterized protein</fullName>
    </submittedName>
</protein>
<evidence type="ECO:0000313" key="3">
    <source>
        <dbReference type="Proteomes" id="UP001472866"/>
    </source>
</evidence>